<protein>
    <submittedName>
        <fullName evidence="5">Unannotated protein</fullName>
    </submittedName>
</protein>
<dbReference type="Pfam" id="PF07883">
    <property type="entry name" value="Cupin_2"/>
    <property type="match status" value="1"/>
</dbReference>
<proteinExistence type="predicted"/>
<dbReference type="AlphaFoldDB" id="A0A6J7Q9N3"/>
<dbReference type="EMBL" id="CAFBOS010000181">
    <property type="protein sequence ID" value="CAB5014278.1"/>
    <property type="molecule type" value="Genomic_DNA"/>
</dbReference>
<organism evidence="5">
    <name type="scientific">freshwater metagenome</name>
    <dbReference type="NCBI Taxonomy" id="449393"/>
    <lineage>
        <taxon>unclassified sequences</taxon>
        <taxon>metagenomes</taxon>
        <taxon>ecological metagenomes</taxon>
    </lineage>
</organism>
<sequence length="122" mass="13224">MGKIFRFDDIAFHVPPVDPADLDLDSRPGPDEAGRKFLARGEGGFYSQVVRIPPGFVGPVHAHDHPEIFLVLTGSCTFNDESLHAFDSTVVEAGEPYAFIAGPDGVQFLVVRRAPAKFVEAS</sequence>
<evidence type="ECO:0000313" key="5">
    <source>
        <dbReference type="EMBL" id="CAB5014278.1"/>
    </source>
</evidence>
<evidence type="ECO:0000313" key="3">
    <source>
        <dbReference type="EMBL" id="CAB4821794.1"/>
    </source>
</evidence>
<dbReference type="EMBL" id="CAEZYR010000053">
    <property type="protein sequence ID" value="CAB4747089.1"/>
    <property type="molecule type" value="Genomic_DNA"/>
</dbReference>
<reference evidence="5" key="1">
    <citation type="submission" date="2020-05" db="EMBL/GenBank/DDBJ databases">
        <authorList>
            <person name="Chiriac C."/>
            <person name="Salcher M."/>
            <person name="Ghai R."/>
            <person name="Kavagutti S V."/>
        </authorList>
    </citation>
    <scope>NUCLEOTIDE SEQUENCE</scope>
</reference>
<feature type="domain" description="Cupin type-2" evidence="1">
    <location>
        <begin position="49"/>
        <end position="110"/>
    </location>
</feature>
<dbReference type="InterPro" id="IPR013096">
    <property type="entry name" value="Cupin_2"/>
</dbReference>
<dbReference type="Gene3D" id="2.60.120.10">
    <property type="entry name" value="Jelly Rolls"/>
    <property type="match status" value="1"/>
</dbReference>
<accession>A0A6J7Q9N3</accession>
<evidence type="ECO:0000313" key="2">
    <source>
        <dbReference type="EMBL" id="CAB4747089.1"/>
    </source>
</evidence>
<dbReference type="InterPro" id="IPR011051">
    <property type="entry name" value="RmlC_Cupin_sf"/>
</dbReference>
<dbReference type="EMBL" id="CAFABA010000021">
    <property type="protein sequence ID" value="CAB4821794.1"/>
    <property type="molecule type" value="Genomic_DNA"/>
</dbReference>
<dbReference type="InterPro" id="IPR014710">
    <property type="entry name" value="RmlC-like_jellyroll"/>
</dbReference>
<dbReference type="EMBL" id="CAFBMH010000120">
    <property type="protein sequence ID" value="CAB4927187.1"/>
    <property type="molecule type" value="Genomic_DNA"/>
</dbReference>
<gene>
    <name evidence="2" type="ORF">UFOPK2754_01579</name>
    <name evidence="3" type="ORF">UFOPK3139_00753</name>
    <name evidence="4" type="ORF">UFOPK3543_02438</name>
    <name evidence="5" type="ORF">UFOPK3967_02405</name>
</gene>
<evidence type="ECO:0000313" key="4">
    <source>
        <dbReference type="EMBL" id="CAB4927187.1"/>
    </source>
</evidence>
<name>A0A6J7Q9N3_9ZZZZ</name>
<evidence type="ECO:0000259" key="1">
    <source>
        <dbReference type="Pfam" id="PF07883"/>
    </source>
</evidence>
<dbReference type="SUPFAM" id="SSF51182">
    <property type="entry name" value="RmlC-like cupins"/>
    <property type="match status" value="1"/>
</dbReference>